<name>A0A0A4ADA3_9GAMM</name>
<dbReference type="RefSeq" id="WP_034887609.1">
    <property type="nucleotide sequence ID" value="NZ_JRUQ01000006.1"/>
</dbReference>
<dbReference type="GO" id="GO:0090313">
    <property type="term" value="P:regulation of protein targeting to membrane"/>
    <property type="evidence" value="ECO:0007669"/>
    <property type="project" value="TreeGrafter"/>
</dbReference>
<dbReference type="PANTHER" id="PTHR30441:SF4">
    <property type="entry name" value="PROTEIN ASMA"/>
    <property type="match status" value="1"/>
</dbReference>
<protein>
    <submittedName>
        <fullName evidence="3">Membrane assembly protein AsmA</fullName>
    </submittedName>
</protein>
<dbReference type="EMBL" id="JRUQ01000006">
    <property type="protein sequence ID" value="KGT95823.1"/>
    <property type="molecule type" value="Genomic_DNA"/>
</dbReference>
<dbReference type="GO" id="GO:0005886">
    <property type="term" value="C:plasma membrane"/>
    <property type="evidence" value="ECO:0007669"/>
    <property type="project" value="TreeGrafter"/>
</dbReference>
<proteinExistence type="predicted"/>
<keyword evidence="4" id="KW-1185">Reference proteome</keyword>
<evidence type="ECO:0000259" key="2">
    <source>
        <dbReference type="Pfam" id="PF05170"/>
    </source>
</evidence>
<sequence length="614" mass="67209">MRRFITTLAILLVVIVAGMTALVLLVNPNDFRGYMAQQVEQRSGYRLALSGNLRWHVWPQLSILSGQMTLTAPGAKQPVVSASNMRLDVSLLPLISHQLAVKKVMLKGAIVNLTPDSAAQRPANAPVVPDDSVPVDEVTKGWTFDIAELRVADSLLIWQQGNGEQLNLRDLNLQLSQDRKRQAHIELSSRISRDQRELLLNLNSDVDVSRYPQHLSATINQLDYQLTGADLPNEGLKGQMKMQADWNAGAQAFNLKNLSLTANDSQLSGSASGRLSARPQLKVDLHSPELNMDSLLGLEPDSDNGGQTVQAQRQGRGPVISQPAEHDNADSPLNAMDGNIALTIDKMRWRGMHFDQVRMNASSQDGLLTLATLNGKAGGGEFSLPGSIDVRTAETKVNLQPELKNIAVAPLLNAFDLPASLSGELSLSGAFSGYGLTVPSFRQRWKGTAAVSLDNAQLAGLNFPRMIQRAVERNSNRVRGPAETASSSNLQQIKGEATLDNGVLTFPGLNGHSPMMDYSGKGQVNLVSQQADLTFGIKVTNGWSGDDELVRRLQQTPVPLRIYGPWLGLNYSLQVDQVLRQQLQDEAKKRLQQWSDRNQDSDKHNSVQKLLKDM</sequence>
<dbReference type="Pfam" id="PF05170">
    <property type="entry name" value="AsmA"/>
    <property type="match status" value="2"/>
</dbReference>
<evidence type="ECO:0000256" key="1">
    <source>
        <dbReference type="SAM" id="MobiDB-lite"/>
    </source>
</evidence>
<dbReference type="InterPro" id="IPR007844">
    <property type="entry name" value="AsmA"/>
</dbReference>
<dbReference type="AlphaFoldDB" id="A0A0A4ADA3"/>
<feature type="domain" description="AsmA" evidence="2">
    <location>
        <begin position="224"/>
        <end position="506"/>
    </location>
</feature>
<accession>A0A0A4ADA3</accession>
<feature type="compositionally biased region" description="Polar residues" evidence="1">
    <location>
        <begin position="304"/>
        <end position="313"/>
    </location>
</feature>
<evidence type="ECO:0000313" key="3">
    <source>
        <dbReference type="EMBL" id="KGT95823.1"/>
    </source>
</evidence>
<evidence type="ECO:0000313" key="4">
    <source>
        <dbReference type="Proteomes" id="UP000030351"/>
    </source>
</evidence>
<dbReference type="STRING" id="371042.NG99_01395"/>
<feature type="compositionally biased region" description="Basic and acidic residues" evidence="1">
    <location>
        <begin position="597"/>
        <end position="614"/>
    </location>
</feature>
<reference evidence="3 4" key="1">
    <citation type="submission" date="2014-10" db="EMBL/GenBank/DDBJ databases">
        <title>Genome sequence of Erwinia typographi M043b.</title>
        <authorList>
            <person name="Chan K.-G."/>
            <person name="Tan W.-S."/>
        </authorList>
    </citation>
    <scope>NUCLEOTIDE SEQUENCE [LARGE SCALE GENOMIC DNA]</scope>
    <source>
        <strain evidence="3 4">M043b</strain>
    </source>
</reference>
<organism evidence="3 4">
    <name type="scientific">Erwinia typographi</name>
    <dbReference type="NCBI Taxonomy" id="371042"/>
    <lineage>
        <taxon>Bacteria</taxon>
        <taxon>Pseudomonadati</taxon>
        <taxon>Pseudomonadota</taxon>
        <taxon>Gammaproteobacteria</taxon>
        <taxon>Enterobacterales</taxon>
        <taxon>Erwiniaceae</taxon>
        <taxon>Erwinia</taxon>
    </lineage>
</organism>
<dbReference type="NCBIfam" id="NF008091">
    <property type="entry name" value="PRK10833.1"/>
    <property type="match status" value="1"/>
</dbReference>
<dbReference type="OrthoDB" id="9766390at2"/>
<dbReference type="PANTHER" id="PTHR30441">
    <property type="entry name" value="DUF748 DOMAIN-CONTAINING PROTEIN"/>
    <property type="match status" value="1"/>
</dbReference>
<dbReference type="InterPro" id="IPR052894">
    <property type="entry name" value="AsmA-related"/>
</dbReference>
<gene>
    <name evidence="3" type="ORF">NG99_01395</name>
</gene>
<dbReference type="Proteomes" id="UP000030351">
    <property type="component" value="Unassembled WGS sequence"/>
</dbReference>
<feature type="domain" description="AsmA" evidence="2">
    <location>
        <begin position="7"/>
        <end position="205"/>
    </location>
</feature>
<dbReference type="eggNOG" id="COG2982">
    <property type="taxonomic scope" value="Bacteria"/>
</dbReference>
<comment type="caution">
    <text evidence="3">The sequence shown here is derived from an EMBL/GenBank/DDBJ whole genome shotgun (WGS) entry which is preliminary data.</text>
</comment>
<feature type="region of interest" description="Disordered" evidence="1">
    <location>
        <begin position="292"/>
        <end position="334"/>
    </location>
</feature>
<feature type="region of interest" description="Disordered" evidence="1">
    <location>
        <begin position="592"/>
        <end position="614"/>
    </location>
</feature>